<feature type="domain" description="Post-SET" evidence="17">
    <location>
        <begin position="1234"/>
        <end position="1250"/>
    </location>
</feature>
<dbReference type="SMART" id="SM01291">
    <property type="entry name" value="N-SET"/>
    <property type="match status" value="1"/>
</dbReference>
<dbReference type="EMBL" id="NBII01000006">
    <property type="protein sequence ID" value="PAV17919.1"/>
    <property type="molecule type" value="Genomic_DNA"/>
</dbReference>
<dbReference type="Pfam" id="PF00076">
    <property type="entry name" value="RRM_1"/>
    <property type="match status" value="1"/>
</dbReference>
<dbReference type="SMART" id="SM00360">
    <property type="entry name" value="RRM"/>
    <property type="match status" value="1"/>
</dbReference>
<dbReference type="PANTHER" id="PTHR45814:SF2">
    <property type="entry name" value="HISTONE-LYSINE N-METHYLTRANSFERASE SETD1"/>
    <property type="match status" value="1"/>
</dbReference>
<feature type="compositionally biased region" description="Basic and acidic residues" evidence="14">
    <location>
        <begin position="838"/>
        <end position="849"/>
    </location>
</feature>
<keyword evidence="19" id="KW-1185">Reference proteome</keyword>
<evidence type="ECO:0000256" key="1">
    <source>
        <dbReference type="ARBA" id="ARBA00004123"/>
    </source>
</evidence>
<dbReference type="AlphaFoldDB" id="A0A286UEH1"/>
<evidence type="ECO:0000313" key="19">
    <source>
        <dbReference type="Proteomes" id="UP000217199"/>
    </source>
</evidence>
<feature type="compositionally biased region" description="Pro residues" evidence="14">
    <location>
        <begin position="260"/>
        <end position="296"/>
    </location>
</feature>
<evidence type="ECO:0000259" key="15">
    <source>
        <dbReference type="PROSITE" id="PS50102"/>
    </source>
</evidence>
<accession>A0A286UEH1</accession>
<feature type="compositionally biased region" description="Low complexity" evidence="14">
    <location>
        <begin position="91"/>
        <end position="103"/>
    </location>
</feature>
<dbReference type="OrthoDB" id="308383at2759"/>
<dbReference type="InterPro" id="IPR012677">
    <property type="entry name" value="Nucleotide-bd_a/b_plait_sf"/>
</dbReference>
<keyword evidence="7" id="KW-0156">Chromatin regulator</keyword>
<dbReference type="Pfam" id="PF00856">
    <property type="entry name" value="SET"/>
    <property type="match status" value="1"/>
</dbReference>
<dbReference type="SUPFAM" id="SSF54928">
    <property type="entry name" value="RNA-binding domain, RBD"/>
    <property type="match status" value="1"/>
</dbReference>
<comment type="catalytic activity">
    <reaction evidence="10">
        <text>L-lysyl(4)-[histone H3] + 3 S-adenosyl-L-methionine = N(6),N(6),N(6)-trimethyl-L-lysyl(4)-[histone H3] + 3 S-adenosyl-L-homocysteine + 3 H(+)</text>
        <dbReference type="Rhea" id="RHEA:60260"/>
        <dbReference type="Rhea" id="RHEA-COMP:15537"/>
        <dbReference type="Rhea" id="RHEA-COMP:15547"/>
        <dbReference type="ChEBI" id="CHEBI:15378"/>
        <dbReference type="ChEBI" id="CHEBI:29969"/>
        <dbReference type="ChEBI" id="CHEBI:57856"/>
        <dbReference type="ChEBI" id="CHEBI:59789"/>
        <dbReference type="ChEBI" id="CHEBI:61961"/>
        <dbReference type="EC" id="2.1.1.354"/>
    </reaction>
</comment>
<reference evidence="18 19" key="1">
    <citation type="journal article" date="2017" name="Mol. Ecol.">
        <title>Comparative and population genomic landscape of Phellinus noxius: A hypervariable fungus causing root rot in trees.</title>
        <authorList>
            <person name="Chung C.L."/>
            <person name="Lee T.J."/>
            <person name="Akiba M."/>
            <person name="Lee H.H."/>
            <person name="Kuo T.H."/>
            <person name="Liu D."/>
            <person name="Ke H.M."/>
            <person name="Yokoi T."/>
            <person name="Roa M.B."/>
            <person name="Lu M.J."/>
            <person name="Chang Y.Y."/>
            <person name="Ann P.J."/>
            <person name="Tsai J.N."/>
            <person name="Chen C.Y."/>
            <person name="Tzean S.S."/>
            <person name="Ota Y."/>
            <person name="Hattori T."/>
            <person name="Sahashi N."/>
            <person name="Liou R.F."/>
            <person name="Kikuchi T."/>
            <person name="Tsai I.J."/>
        </authorList>
    </citation>
    <scope>NUCLEOTIDE SEQUENCE [LARGE SCALE GENOMIC DNA]</scope>
    <source>
        <strain evidence="18 19">FFPRI411160</strain>
    </source>
</reference>
<dbReference type="Gene3D" id="3.30.70.330">
    <property type="match status" value="1"/>
</dbReference>
<dbReference type="FunCoup" id="A0A286UEH1">
    <property type="interactions" value="56"/>
</dbReference>
<dbReference type="Gene3D" id="2.170.270.10">
    <property type="entry name" value="SET domain"/>
    <property type="match status" value="1"/>
</dbReference>
<feature type="region of interest" description="Disordered" evidence="14">
    <location>
        <begin position="1046"/>
        <end position="1068"/>
    </location>
</feature>
<keyword evidence="13" id="KW-0694">RNA-binding</keyword>
<feature type="compositionally biased region" description="Polar residues" evidence="14">
    <location>
        <begin position="104"/>
        <end position="122"/>
    </location>
</feature>
<dbReference type="PROSITE" id="PS50102">
    <property type="entry name" value="RRM"/>
    <property type="match status" value="1"/>
</dbReference>
<dbReference type="Pfam" id="PF11764">
    <property type="entry name" value="N-SET"/>
    <property type="match status" value="1"/>
</dbReference>
<dbReference type="InterPro" id="IPR046341">
    <property type="entry name" value="SET_dom_sf"/>
</dbReference>
<dbReference type="PROSITE" id="PS50280">
    <property type="entry name" value="SET"/>
    <property type="match status" value="1"/>
</dbReference>
<dbReference type="InParanoid" id="A0A286UEH1"/>
<evidence type="ECO:0000256" key="11">
    <source>
        <dbReference type="ARBA" id="ARBA00047583"/>
    </source>
</evidence>
<keyword evidence="8" id="KW-0539">Nucleus</keyword>
<feature type="region of interest" description="Disordered" evidence="14">
    <location>
        <begin position="401"/>
        <end position="420"/>
    </location>
</feature>
<evidence type="ECO:0000256" key="9">
    <source>
        <dbReference type="ARBA" id="ARBA00030093"/>
    </source>
</evidence>
<evidence type="ECO:0000256" key="8">
    <source>
        <dbReference type="ARBA" id="ARBA00023242"/>
    </source>
</evidence>
<sequence length="1250" mass="135640">MSGRAPPTGPRALRTYVTPNSNQILPSESGAELPSGPRSLVNGTTSYRSLHPNGLSLTPTHSSTPSTFSRPPPSGPKATSKLTTPGPWQHPRPTSTSHPSSSSVLQESLTQRHQSYNKTGIESTGRAPISFTLPRASQPPPPPPGPEQRPPSPTASPPPPPPPPPADDIPPPPPPDTPPPAPSELPHLKTPIKFPPTLPQEPRTAPPPFPEPKKLEESPPAPPSVEPPPLPPPDLPRPIPKPPIPLLHDRSQQNPFVPASIPPFKPPPPPPAPAPIKEPIPTPPPLPPPPRPPTPLPNGVSMSYEKVPGKDSLQKLYSLNPPPAWPPSRSEFPSGRDFRVIFDSHYEPDREKDRYGSMRMLASRLREKGLNDRILEGKDKDKEKGKGKLIIYRFDGETIEGEDEARPADPRKASGSGSRRSRLRNEFYLTSYEHDANSCGPSPATNILIFGFPPLTTNGAIRTHFMKYGNITSLDRELDHATGAALDVVSVQYSTHAEAARAVSGEEGKNFTNNVIGFGAAAVSLSSKQNGKGGVKVMFDGEGKLLKLLLNLYAEKRKKDKEPKPPPPPPPTVDPSGSGLSSTSGNLKSSTSMNGPPPSWRSGGQPFQSGPQSRPFPHASLPSRPPVPLNFNNYSSNHAGRGKEGFYRGTGAPRRGLPSALFRARSVNSVQATMIDGSPSVDSGGHGSESLNDHTSDREFRMTRVGRSPSPTRISSPRHRPSPRRPPSPRHYHSPKRSLSPRRRVSSPRRPPSPIGARSRSPIRARPSSPVHARPPSPIPTQSPPQPPARLPSPPPPPLSPPPRPPTPVSQPSPKRPPSPERPPSPKRAPSTPPADEPPSKRTKLEKEQTGVVENVVPILEINGVVPEPVEPQTKNKKTTKKADKEKKERRSTKQAKKAKNEQTVVDTIIITPPMDIDVPVVTEVRISPTSELTIAVPSVEPSESAPIPDEPKGPLKLVDPLAESDLLEVAGDDEDLYFARLALSMDVEASNFKVPDTKAPPLAPTSPPPLRKHTTGSARTEGSYKIPHTEKSAYVAQYAMRGATTSSTIPKEVPTQQPNVSSRSNRANARRRAQGLDELNQLQLAVALSKGETAVTGDTVKFNQLQTRKKHLRFARSPIHDWGLYALERIGRGEMVIEYVGEIIRAAVADKREKVYERQGIGSSYLFRIDEDLVVDATKKGNLGRLINHSCDPNCTAKIITINGEKKIVIYAKEDIELGDEITYDYHFPIEQDKIPCLCGSAKCRGYLN</sequence>
<evidence type="ECO:0000256" key="6">
    <source>
        <dbReference type="ARBA" id="ARBA00022691"/>
    </source>
</evidence>
<comment type="caution">
    <text evidence="18">The sequence shown here is derived from an EMBL/GenBank/DDBJ whole genome shotgun (WGS) entry which is preliminary data.</text>
</comment>
<keyword evidence="4" id="KW-0489">Methyltransferase</keyword>
<feature type="region of interest" description="Disordered" evidence="14">
    <location>
        <begin position="1"/>
        <end position="334"/>
    </location>
</feature>
<organism evidence="18 19">
    <name type="scientific">Pyrrhoderma noxium</name>
    <dbReference type="NCBI Taxonomy" id="2282107"/>
    <lineage>
        <taxon>Eukaryota</taxon>
        <taxon>Fungi</taxon>
        <taxon>Dikarya</taxon>
        <taxon>Basidiomycota</taxon>
        <taxon>Agaricomycotina</taxon>
        <taxon>Agaricomycetes</taxon>
        <taxon>Hymenochaetales</taxon>
        <taxon>Hymenochaetaceae</taxon>
        <taxon>Pyrrhoderma</taxon>
    </lineage>
</organism>
<dbReference type="GO" id="GO:0003723">
    <property type="term" value="F:RNA binding"/>
    <property type="evidence" value="ECO:0007669"/>
    <property type="project" value="UniProtKB-UniRule"/>
</dbReference>
<comment type="subcellular location">
    <subcellularLocation>
        <location evidence="1">Nucleus</location>
    </subcellularLocation>
</comment>
<feature type="compositionally biased region" description="Basic and acidic residues" evidence="14">
    <location>
        <begin position="691"/>
        <end position="702"/>
    </location>
</feature>
<dbReference type="InterPro" id="IPR001214">
    <property type="entry name" value="SET_dom"/>
</dbReference>
<proteinExistence type="predicted"/>
<evidence type="ECO:0000256" key="5">
    <source>
        <dbReference type="ARBA" id="ARBA00022679"/>
    </source>
</evidence>
<keyword evidence="6" id="KW-0949">S-adenosyl-L-methionine</keyword>
<evidence type="ECO:0000256" key="14">
    <source>
        <dbReference type="SAM" id="MobiDB-lite"/>
    </source>
</evidence>
<protein>
    <recommendedName>
        <fullName evidence="3">Histone-lysine N-methyltransferase, H3 lysine-4 specific</fullName>
        <ecNumber evidence="2">2.1.1.354</ecNumber>
    </recommendedName>
    <alternativeName>
        <fullName evidence="9">SET domain-containing protein 1</fullName>
    </alternativeName>
</protein>
<evidence type="ECO:0000313" key="18">
    <source>
        <dbReference type="EMBL" id="PAV17919.1"/>
    </source>
</evidence>
<dbReference type="PROSITE" id="PS50868">
    <property type="entry name" value="POST_SET"/>
    <property type="match status" value="1"/>
</dbReference>
<evidence type="ECO:0000256" key="13">
    <source>
        <dbReference type="PROSITE-ProRule" id="PRU00176"/>
    </source>
</evidence>
<comment type="catalytic activity">
    <reaction evidence="12">
        <text>N(6),N(6)-dimethyl-L-lysyl(4)-[histone H3] + S-adenosyl-L-methionine = N(6),N(6),N(6)-trimethyl-L-lysyl(4)-[histone H3] + S-adenosyl-L-homocysteine + H(+)</text>
        <dbReference type="Rhea" id="RHEA:60272"/>
        <dbReference type="Rhea" id="RHEA-COMP:15537"/>
        <dbReference type="Rhea" id="RHEA-COMP:15540"/>
        <dbReference type="ChEBI" id="CHEBI:15378"/>
        <dbReference type="ChEBI" id="CHEBI:57856"/>
        <dbReference type="ChEBI" id="CHEBI:59789"/>
        <dbReference type="ChEBI" id="CHEBI:61961"/>
        <dbReference type="ChEBI" id="CHEBI:61976"/>
    </reaction>
</comment>
<feature type="domain" description="RRM" evidence="15">
    <location>
        <begin position="445"/>
        <end position="523"/>
    </location>
</feature>
<dbReference type="InterPro" id="IPR003616">
    <property type="entry name" value="Post-SET_dom"/>
</dbReference>
<dbReference type="InterPro" id="IPR000504">
    <property type="entry name" value="RRM_dom"/>
</dbReference>
<evidence type="ECO:0000256" key="2">
    <source>
        <dbReference type="ARBA" id="ARBA00012182"/>
    </source>
</evidence>
<feature type="compositionally biased region" description="Low complexity" evidence="14">
    <location>
        <begin position="576"/>
        <end position="592"/>
    </location>
</feature>
<feature type="compositionally biased region" description="Pro residues" evidence="14">
    <location>
        <begin position="773"/>
        <end position="837"/>
    </location>
</feature>
<dbReference type="STRING" id="2282107.A0A286UEH1"/>
<evidence type="ECO:0000256" key="10">
    <source>
        <dbReference type="ARBA" id="ARBA00047571"/>
    </source>
</evidence>
<evidence type="ECO:0000259" key="17">
    <source>
        <dbReference type="PROSITE" id="PS50868"/>
    </source>
</evidence>
<feature type="region of interest" description="Disordered" evidence="14">
    <location>
        <begin position="996"/>
        <end position="1024"/>
    </location>
</feature>
<evidence type="ECO:0000256" key="4">
    <source>
        <dbReference type="ARBA" id="ARBA00022603"/>
    </source>
</evidence>
<dbReference type="SUPFAM" id="SSF82199">
    <property type="entry name" value="SET domain"/>
    <property type="match status" value="1"/>
</dbReference>
<feature type="compositionally biased region" description="Pro residues" evidence="14">
    <location>
        <begin position="137"/>
        <end position="183"/>
    </location>
</feature>
<evidence type="ECO:0000256" key="3">
    <source>
        <dbReference type="ARBA" id="ARBA00015839"/>
    </source>
</evidence>
<evidence type="ECO:0000256" key="7">
    <source>
        <dbReference type="ARBA" id="ARBA00022853"/>
    </source>
</evidence>
<dbReference type="Proteomes" id="UP000217199">
    <property type="component" value="Unassembled WGS sequence"/>
</dbReference>
<evidence type="ECO:0000259" key="16">
    <source>
        <dbReference type="PROSITE" id="PS50280"/>
    </source>
</evidence>
<dbReference type="EC" id="2.1.1.354" evidence="2"/>
<name>A0A286UEH1_9AGAM</name>
<dbReference type="InterPro" id="IPR044570">
    <property type="entry name" value="Set1-like"/>
</dbReference>
<feature type="compositionally biased region" description="Polar residues" evidence="14">
    <location>
        <begin position="17"/>
        <end position="26"/>
    </location>
</feature>
<dbReference type="GO" id="GO:0140999">
    <property type="term" value="F:histone H3K4 trimethyltransferase activity"/>
    <property type="evidence" value="ECO:0007669"/>
    <property type="project" value="UniProtKB-EC"/>
</dbReference>
<gene>
    <name evidence="18" type="ORF">PNOK_0640500</name>
</gene>
<dbReference type="GO" id="GO:0032259">
    <property type="term" value="P:methylation"/>
    <property type="evidence" value="ECO:0007669"/>
    <property type="project" value="UniProtKB-KW"/>
</dbReference>
<dbReference type="InterPro" id="IPR035979">
    <property type="entry name" value="RBD_domain_sf"/>
</dbReference>
<feature type="compositionally biased region" description="Pro residues" evidence="14">
    <location>
        <begin position="193"/>
        <end position="210"/>
    </location>
</feature>
<feature type="domain" description="SET" evidence="16">
    <location>
        <begin position="1111"/>
        <end position="1228"/>
    </location>
</feature>
<feature type="region of interest" description="Disordered" evidence="14">
    <location>
        <begin position="557"/>
        <end position="658"/>
    </location>
</feature>
<dbReference type="SMART" id="SM00508">
    <property type="entry name" value="PostSET"/>
    <property type="match status" value="1"/>
</dbReference>
<feature type="compositionally biased region" description="Low complexity" evidence="14">
    <location>
        <begin position="755"/>
        <end position="770"/>
    </location>
</feature>
<feature type="compositionally biased region" description="Pro residues" evidence="14">
    <location>
        <begin position="219"/>
        <end position="245"/>
    </location>
</feature>
<dbReference type="SMART" id="SM00317">
    <property type="entry name" value="SET"/>
    <property type="match status" value="1"/>
</dbReference>
<dbReference type="PANTHER" id="PTHR45814">
    <property type="entry name" value="HISTONE-LYSINE N-METHYLTRANSFERASE SETD1"/>
    <property type="match status" value="1"/>
</dbReference>
<comment type="catalytic activity">
    <reaction evidence="11">
        <text>N(6)-methyl-L-lysyl(4)-[histone H3] + S-adenosyl-L-methionine = N(6),N(6)-dimethyl-L-lysyl(4)-[histone H3] + S-adenosyl-L-homocysteine + H(+)</text>
        <dbReference type="Rhea" id="RHEA:60268"/>
        <dbReference type="Rhea" id="RHEA-COMP:15540"/>
        <dbReference type="Rhea" id="RHEA-COMP:15543"/>
        <dbReference type="ChEBI" id="CHEBI:15378"/>
        <dbReference type="ChEBI" id="CHEBI:57856"/>
        <dbReference type="ChEBI" id="CHEBI:59789"/>
        <dbReference type="ChEBI" id="CHEBI:61929"/>
        <dbReference type="ChEBI" id="CHEBI:61976"/>
    </reaction>
</comment>
<feature type="compositionally biased region" description="Basic residues" evidence="14">
    <location>
        <begin position="716"/>
        <end position="747"/>
    </location>
</feature>
<feature type="compositionally biased region" description="Low complexity" evidence="14">
    <location>
        <begin position="56"/>
        <end position="69"/>
    </location>
</feature>
<keyword evidence="5" id="KW-0808">Transferase</keyword>
<dbReference type="InterPro" id="IPR024657">
    <property type="entry name" value="COMPASS_Set1_N-SET"/>
</dbReference>
<feature type="compositionally biased region" description="Polar residues" evidence="14">
    <location>
        <begin position="1046"/>
        <end position="1059"/>
    </location>
</feature>
<evidence type="ECO:0000256" key="12">
    <source>
        <dbReference type="ARBA" id="ARBA00049129"/>
    </source>
</evidence>
<feature type="region of interest" description="Disordered" evidence="14">
    <location>
        <begin position="673"/>
        <end position="902"/>
    </location>
</feature>
<dbReference type="GO" id="GO:0048188">
    <property type="term" value="C:Set1C/COMPASS complex"/>
    <property type="evidence" value="ECO:0007669"/>
    <property type="project" value="TreeGrafter"/>
</dbReference>